<dbReference type="Pfam" id="PF08028">
    <property type="entry name" value="Acyl-CoA_dh_2"/>
    <property type="match status" value="1"/>
</dbReference>
<dbReference type="GO" id="GO:0005737">
    <property type="term" value="C:cytoplasm"/>
    <property type="evidence" value="ECO:0007669"/>
    <property type="project" value="UniProtKB-SubCell"/>
</dbReference>
<accession>A0A239BZE1</accession>
<dbReference type="InterPro" id="IPR013107">
    <property type="entry name" value="Acyl-CoA_DH_C"/>
</dbReference>
<evidence type="ECO:0000259" key="14">
    <source>
        <dbReference type="Pfam" id="PF02770"/>
    </source>
</evidence>
<evidence type="ECO:0000256" key="12">
    <source>
        <dbReference type="ARBA" id="ARBA00048445"/>
    </source>
</evidence>
<dbReference type="Proteomes" id="UP000198415">
    <property type="component" value="Unassembled WGS sequence"/>
</dbReference>
<evidence type="ECO:0000313" key="18">
    <source>
        <dbReference type="Proteomes" id="UP000198415"/>
    </source>
</evidence>
<keyword evidence="5" id="KW-0560">Oxidoreductase</keyword>
<proteinExistence type="inferred from homology"/>
<comment type="catalytic activity">
    <reaction evidence="13">
        <text>dibenzothiophene + 2 FMNH2 + 2 O2 = dibenzothiophene 5,5-dioxide + 2 FMN + 2 H2O + 2 H(+)</text>
        <dbReference type="Rhea" id="RHEA:49072"/>
        <dbReference type="ChEBI" id="CHEBI:15377"/>
        <dbReference type="ChEBI" id="CHEBI:15378"/>
        <dbReference type="ChEBI" id="CHEBI:15379"/>
        <dbReference type="ChEBI" id="CHEBI:23681"/>
        <dbReference type="ChEBI" id="CHEBI:57618"/>
        <dbReference type="ChEBI" id="CHEBI:58210"/>
        <dbReference type="ChEBI" id="CHEBI:90356"/>
        <dbReference type="EC" id="1.14.14.21"/>
    </reaction>
</comment>
<keyword evidence="3" id="KW-0288">FMN</keyword>
<evidence type="ECO:0000256" key="8">
    <source>
        <dbReference type="ARBA" id="ARBA00034317"/>
    </source>
</evidence>
<evidence type="ECO:0000256" key="6">
    <source>
        <dbReference type="ARBA" id="ARBA00023033"/>
    </source>
</evidence>
<dbReference type="Gene3D" id="2.40.110.10">
    <property type="entry name" value="Butyryl-CoA Dehydrogenase, subunit A, domain 2"/>
    <property type="match status" value="1"/>
</dbReference>
<evidence type="ECO:0000256" key="3">
    <source>
        <dbReference type="ARBA" id="ARBA00022643"/>
    </source>
</evidence>
<comment type="pathway">
    <text evidence="7">Sulfur metabolism; dibenzothiophene degradation.</text>
</comment>
<keyword evidence="18" id="KW-1185">Reference proteome</keyword>
<keyword evidence="6" id="KW-0503">Monooxygenase</keyword>
<reference evidence="17 18" key="1">
    <citation type="submission" date="2017-06" db="EMBL/GenBank/DDBJ databases">
        <authorList>
            <person name="Kim H.J."/>
            <person name="Triplett B.A."/>
        </authorList>
    </citation>
    <scope>NUCLEOTIDE SEQUENCE [LARGE SCALE GENOMIC DNA]</scope>
    <source>
        <strain evidence="17 18">DSM 43151</strain>
    </source>
</reference>
<evidence type="ECO:0000256" key="9">
    <source>
        <dbReference type="ARBA" id="ARBA00034328"/>
    </source>
</evidence>
<feature type="domain" description="Acyl-CoA dehydrogenase C-terminal" evidence="16">
    <location>
        <begin position="231"/>
        <end position="377"/>
    </location>
</feature>
<sequence>MTTTAVPTDLLTRFRPLLDRIAAGAREREATRRLPLAEARELAALGLGALRVPEEFGGSGASLRQLFELLVELGAAESNLVQAFRVHFRFTEDRWEERDTARGRLWLGRIGEGAVIGNATSERSGNVRGRTNTTLREAGGRLLLNGTKYYSTGSLYADWISVAVQRGEGDRITALVPRDAPGLELLDDYTGFGQRLSGSGTTVLTDVEVDPAHVIPQVRRHAGTTSIVQLVHLATLAGIARRAVDEAAEFVRRRRRSYGHGSADLPAEDPLVQQVLGRVDAIAHTTRQIVLAVADDLDTAKNARWAVKADPTPAAEEQVRELEQRAELGVLRAQSVVIDQVLHATTEIFEVGGASAVEENLRLDRHWRNARVLSSHNPAIYRERQIGEHLLTGVLPVSFPSVGVAPSLLAEELSS</sequence>
<dbReference type="PANTHER" id="PTHR43884:SF12">
    <property type="entry name" value="ISOVALERYL-COA DEHYDROGENASE, MITOCHONDRIAL-RELATED"/>
    <property type="match status" value="1"/>
</dbReference>
<name>A0A239BZE1_9ACTN</name>
<dbReference type="RefSeq" id="WP_089295725.1">
    <property type="nucleotide sequence ID" value="NZ_BOMU01000062.1"/>
</dbReference>
<comment type="catalytic activity">
    <reaction evidence="11">
        <text>dibenzothiophene + FMNH2 + O2 = dibenzothiophene 5-oxide + FMN + H2O + H(+)</text>
        <dbReference type="Rhea" id="RHEA:49076"/>
        <dbReference type="ChEBI" id="CHEBI:15377"/>
        <dbReference type="ChEBI" id="CHEBI:15378"/>
        <dbReference type="ChEBI" id="CHEBI:15379"/>
        <dbReference type="ChEBI" id="CHEBI:23681"/>
        <dbReference type="ChEBI" id="CHEBI:23683"/>
        <dbReference type="ChEBI" id="CHEBI:57618"/>
        <dbReference type="ChEBI" id="CHEBI:58210"/>
    </reaction>
</comment>
<dbReference type="Gene3D" id="1.10.540.10">
    <property type="entry name" value="Acyl-CoA dehydrogenase/oxidase, N-terminal domain"/>
    <property type="match status" value="1"/>
</dbReference>
<gene>
    <name evidence="17" type="ORF">SAMN06264365_110186</name>
</gene>
<dbReference type="InterPro" id="IPR046373">
    <property type="entry name" value="Acyl-CoA_Oxase/DH_mid-dom_sf"/>
</dbReference>
<feature type="domain" description="Acyl-CoA dehydrogenase/oxidase N-terminal" evidence="15">
    <location>
        <begin position="19"/>
        <end position="87"/>
    </location>
</feature>
<evidence type="ECO:0000313" key="17">
    <source>
        <dbReference type="EMBL" id="SNS12513.1"/>
    </source>
</evidence>
<evidence type="ECO:0000256" key="10">
    <source>
        <dbReference type="ARBA" id="ARBA00034345"/>
    </source>
</evidence>
<evidence type="ECO:0000256" key="13">
    <source>
        <dbReference type="ARBA" id="ARBA00049456"/>
    </source>
</evidence>
<dbReference type="Pfam" id="PF02770">
    <property type="entry name" value="Acyl-CoA_dh_M"/>
    <property type="match status" value="1"/>
</dbReference>
<organism evidence="17 18">
    <name type="scientific">Actinoplanes regularis</name>
    <dbReference type="NCBI Taxonomy" id="52697"/>
    <lineage>
        <taxon>Bacteria</taxon>
        <taxon>Bacillati</taxon>
        <taxon>Actinomycetota</taxon>
        <taxon>Actinomycetes</taxon>
        <taxon>Micromonosporales</taxon>
        <taxon>Micromonosporaceae</taxon>
        <taxon>Actinoplanes</taxon>
    </lineage>
</organism>
<dbReference type="EC" id="1.14.14.21" evidence="9"/>
<dbReference type="InterPro" id="IPR037069">
    <property type="entry name" value="AcylCoA_DH/ox_N_sf"/>
</dbReference>
<dbReference type="PIRSF" id="PIRSF016578">
    <property type="entry name" value="HsaA"/>
    <property type="match status" value="1"/>
</dbReference>
<evidence type="ECO:0000256" key="7">
    <source>
        <dbReference type="ARBA" id="ARBA00034307"/>
    </source>
</evidence>
<dbReference type="SUPFAM" id="SSF56645">
    <property type="entry name" value="Acyl-CoA dehydrogenase NM domain-like"/>
    <property type="match status" value="1"/>
</dbReference>
<dbReference type="Pfam" id="PF02771">
    <property type="entry name" value="Acyl-CoA_dh_N"/>
    <property type="match status" value="1"/>
</dbReference>
<protein>
    <recommendedName>
        <fullName evidence="10">Dibenzothiophene monooxygenase</fullName>
        <ecNumber evidence="9">1.14.14.21</ecNumber>
    </recommendedName>
</protein>
<dbReference type="GO" id="GO:0006552">
    <property type="term" value="P:L-leucine catabolic process"/>
    <property type="evidence" value="ECO:0007669"/>
    <property type="project" value="TreeGrafter"/>
</dbReference>
<dbReference type="EMBL" id="FZNR01000010">
    <property type="protein sequence ID" value="SNS12513.1"/>
    <property type="molecule type" value="Genomic_DNA"/>
</dbReference>
<dbReference type="InterPro" id="IPR036250">
    <property type="entry name" value="AcylCo_DH-like_C"/>
</dbReference>
<dbReference type="InterPro" id="IPR009100">
    <property type="entry name" value="AcylCoA_DH/oxidase_NM_dom_sf"/>
</dbReference>
<dbReference type="InterPro" id="IPR006091">
    <property type="entry name" value="Acyl-CoA_Oxase/DH_mid-dom"/>
</dbReference>
<evidence type="ECO:0000256" key="11">
    <source>
        <dbReference type="ARBA" id="ARBA00047859"/>
    </source>
</evidence>
<dbReference type="InterPro" id="IPR013786">
    <property type="entry name" value="AcylCoA_DH/ox_N"/>
</dbReference>
<dbReference type="AlphaFoldDB" id="A0A239BZE1"/>
<evidence type="ECO:0000256" key="5">
    <source>
        <dbReference type="ARBA" id="ARBA00023002"/>
    </source>
</evidence>
<evidence type="ECO:0000259" key="15">
    <source>
        <dbReference type="Pfam" id="PF02771"/>
    </source>
</evidence>
<dbReference type="SUPFAM" id="SSF47203">
    <property type="entry name" value="Acyl-CoA dehydrogenase C-terminal domain-like"/>
    <property type="match status" value="1"/>
</dbReference>
<dbReference type="PANTHER" id="PTHR43884">
    <property type="entry name" value="ACYL-COA DEHYDROGENASE"/>
    <property type="match status" value="1"/>
</dbReference>
<dbReference type="Gene3D" id="1.20.140.10">
    <property type="entry name" value="Butyryl-CoA Dehydrogenase, subunit A, domain 3"/>
    <property type="match status" value="1"/>
</dbReference>
<dbReference type="GO" id="GO:0008470">
    <property type="term" value="F:3-methylbutanoyl-CoA dehydrogenase activity"/>
    <property type="evidence" value="ECO:0007669"/>
    <property type="project" value="TreeGrafter"/>
</dbReference>
<evidence type="ECO:0000256" key="1">
    <source>
        <dbReference type="ARBA" id="ARBA00004496"/>
    </source>
</evidence>
<comment type="subcellular location">
    <subcellularLocation>
        <location evidence="1">Cytoplasm</location>
    </subcellularLocation>
</comment>
<keyword evidence="4" id="KW-0547">Nucleotide-binding</keyword>
<evidence type="ECO:0000256" key="4">
    <source>
        <dbReference type="ARBA" id="ARBA00022741"/>
    </source>
</evidence>
<comment type="similarity">
    <text evidence="8">Belongs to the DszC flavin monooxygenase family.</text>
</comment>
<feature type="domain" description="Acyl-CoA oxidase/dehydrogenase middle" evidence="14">
    <location>
        <begin position="131"/>
        <end position="207"/>
    </location>
</feature>
<evidence type="ECO:0000256" key="2">
    <source>
        <dbReference type="ARBA" id="ARBA00022630"/>
    </source>
</evidence>
<dbReference type="GO" id="GO:0004497">
    <property type="term" value="F:monooxygenase activity"/>
    <property type="evidence" value="ECO:0007669"/>
    <property type="project" value="UniProtKB-KW"/>
</dbReference>
<dbReference type="OrthoDB" id="571684at2"/>
<keyword evidence="2" id="KW-0285">Flavoprotein</keyword>
<dbReference type="GO" id="GO:0050660">
    <property type="term" value="F:flavin adenine dinucleotide binding"/>
    <property type="evidence" value="ECO:0007669"/>
    <property type="project" value="InterPro"/>
</dbReference>
<evidence type="ECO:0000259" key="16">
    <source>
        <dbReference type="Pfam" id="PF08028"/>
    </source>
</evidence>
<comment type="catalytic activity">
    <reaction evidence="12">
        <text>dibenzothiophene 5-oxide + FMNH2 + O2 = dibenzothiophene 5,5-dioxide + FMN + H2O + H(+)</text>
        <dbReference type="Rhea" id="RHEA:49080"/>
        <dbReference type="ChEBI" id="CHEBI:15377"/>
        <dbReference type="ChEBI" id="CHEBI:15378"/>
        <dbReference type="ChEBI" id="CHEBI:15379"/>
        <dbReference type="ChEBI" id="CHEBI:23683"/>
        <dbReference type="ChEBI" id="CHEBI:57618"/>
        <dbReference type="ChEBI" id="CHEBI:58210"/>
        <dbReference type="ChEBI" id="CHEBI:90356"/>
    </reaction>
</comment>